<dbReference type="Proteomes" id="UP000305768">
    <property type="component" value="Unassembled WGS sequence"/>
</dbReference>
<evidence type="ECO:0000256" key="1">
    <source>
        <dbReference type="SAM" id="SignalP"/>
    </source>
</evidence>
<feature type="signal peptide" evidence="1">
    <location>
        <begin position="1"/>
        <end position="25"/>
    </location>
</feature>
<proteinExistence type="predicted"/>
<comment type="caution">
    <text evidence="2">The sequence shown here is derived from an EMBL/GenBank/DDBJ whole genome shotgun (WGS) entry which is preliminary data.</text>
</comment>
<gene>
    <name evidence="2" type="ORF">FAJ34_02055</name>
</gene>
<dbReference type="EMBL" id="SSXP01000002">
    <property type="protein sequence ID" value="TII08826.1"/>
    <property type="molecule type" value="Genomic_DNA"/>
</dbReference>
<feature type="chain" id="PRO_5020372153" evidence="1">
    <location>
        <begin position="26"/>
        <end position="194"/>
    </location>
</feature>
<dbReference type="RefSeq" id="WP_136628091.1">
    <property type="nucleotide sequence ID" value="NZ_SSXP01000002.1"/>
</dbReference>
<evidence type="ECO:0000313" key="2">
    <source>
        <dbReference type="EMBL" id="TII08826.1"/>
    </source>
</evidence>
<protein>
    <submittedName>
        <fullName evidence="2">Uncharacterized protein</fullName>
    </submittedName>
</protein>
<reference evidence="2 3" key="1">
    <citation type="submission" date="2019-04" db="EMBL/GenBank/DDBJ databases">
        <title>Genome analysis of Streptococcus suis strain WUSS425.</title>
        <authorList>
            <person name="Chen H."/>
            <person name="Gao X."/>
            <person name="Wu Z."/>
        </authorList>
    </citation>
    <scope>NUCLEOTIDE SEQUENCE [LARGE SCALE GENOMIC DNA]</scope>
    <source>
        <strain evidence="2 3">WUSS425</strain>
    </source>
</reference>
<evidence type="ECO:0000313" key="3">
    <source>
        <dbReference type="Proteomes" id="UP000305768"/>
    </source>
</evidence>
<keyword evidence="1" id="KW-0732">Signal</keyword>
<dbReference type="AlphaFoldDB" id="A0A4T2H9E9"/>
<accession>A0A4T2H9E9</accession>
<organism evidence="2 3">
    <name type="scientific">Streptococcus suis</name>
    <dbReference type="NCBI Taxonomy" id="1307"/>
    <lineage>
        <taxon>Bacteria</taxon>
        <taxon>Bacillati</taxon>
        <taxon>Bacillota</taxon>
        <taxon>Bacilli</taxon>
        <taxon>Lactobacillales</taxon>
        <taxon>Streptococcaceae</taxon>
        <taxon>Streptococcus</taxon>
    </lineage>
</organism>
<name>A0A4T2H9E9_STRSU</name>
<sequence length="194" mass="21341">MSTLKLGAVTLLAGLALFGGATAQAETFTAVSSEATGFKTSDPCLFDDGTIPFDNSGEKLRFINWYEPGDRGSEGEVNNELAKQIENGDFTLQHSPATGFKTSDPYRFEGEEVETKNSWGNYTFINGIEPGDRGSEGILTEKLAKQLENGGFIAHYSPAGEFPTVELRSMNEKEEKQNKALDKVKHLYFFKFSD</sequence>